<evidence type="ECO:0000313" key="1">
    <source>
        <dbReference type="EMBL" id="GFN07199.1"/>
    </source>
</evidence>
<name>A0A7J0CY47_STRMI</name>
<dbReference type="EMBL" id="BLWD01000001">
    <property type="protein sequence ID" value="GFN07199.1"/>
    <property type="molecule type" value="Genomic_DNA"/>
</dbReference>
<reference evidence="1 2" key="1">
    <citation type="submission" date="2020-05" db="EMBL/GenBank/DDBJ databases">
        <title>Whole genome shotgun sequence of Streptomyces microflavus NBRC 13062.</title>
        <authorList>
            <person name="Komaki H."/>
            <person name="Tamura T."/>
        </authorList>
    </citation>
    <scope>NUCLEOTIDE SEQUENCE [LARGE SCALE GENOMIC DNA]</scope>
    <source>
        <strain evidence="1 2">NBRC 13062</strain>
    </source>
</reference>
<sequence>MQLLDALFQRGDSGQGTVTVRDQLGNAVIHLTAVVTTSHVLEAEGEEGSLMGFLSNETGEVIGGILGAIAACQRVDAGLIWRMTPLLSG</sequence>
<comment type="caution">
    <text evidence="1">The sequence shown here is derived from an EMBL/GenBank/DDBJ whole genome shotgun (WGS) entry which is preliminary data.</text>
</comment>
<protein>
    <submittedName>
        <fullName evidence="1">Uncharacterized protein</fullName>
    </submittedName>
</protein>
<gene>
    <name evidence="1" type="ORF">Smic_57550</name>
</gene>
<dbReference type="Proteomes" id="UP000498740">
    <property type="component" value="Unassembled WGS sequence"/>
</dbReference>
<dbReference type="AlphaFoldDB" id="A0A7J0CY47"/>
<accession>A0A7J0CY47</accession>
<organism evidence="1 2">
    <name type="scientific">Streptomyces microflavus</name>
    <name type="common">Streptomyces lipmanii</name>
    <dbReference type="NCBI Taxonomy" id="1919"/>
    <lineage>
        <taxon>Bacteria</taxon>
        <taxon>Bacillati</taxon>
        <taxon>Actinomycetota</taxon>
        <taxon>Actinomycetes</taxon>
        <taxon>Kitasatosporales</taxon>
        <taxon>Streptomycetaceae</taxon>
        <taxon>Streptomyces</taxon>
    </lineage>
</organism>
<evidence type="ECO:0000313" key="2">
    <source>
        <dbReference type="Proteomes" id="UP000498740"/>
    </source>
</evidence>
<proteinExistence type="predicted"/>